<feature type="compositionally biased region" description="Low complexity" evidence="1">
    <location>
        <begin position="94"/>
        <end position="106"/>
    </location>
</feature>
<feature type="compositionally biased region" description="Basic and acidic residues" evidence="1">
    <location>
        <begin position="40"/>
        <end position="49"/>
    </location>
</feature>
<sequence>MAALSYRLPPNPGDHLTDPKDRSSPRPPRTSPEIGGSEAKAAEADDRPAMRGSRQSPGSRLTRLDDRPPSGPGRLASRTDVGTPGQADRVSVGSAPSPALARPRPSCLGRWFPRRRLPGGVFAQSARGCVPACRGHRERGMTCALPVPPLHVPVTRGPVISGAGPTAERSPERVGRRGRRGHRRTRSAGRFRPTLR</sequence>
<feature type="region of interest" description="Disordered" evidence="1">
    <location>
        <begin position="1"/>
        <end position="111"/>
    </location>
</feature>
<organism evidence="2">
    <name type="scientific">uncultured Thermomicrobiales bacterium</name>
    <dbReference type="NCBI Taxonomy" id="1645740"/>
    <lineage>
        <taxon>Bacteria</taxon>
        <taxon>Pseudomonadati</taxon>
        <taxon>Thermomicrobiota</taxon>
        <taxon>Thermomicrobia</taxon>
        <taxon>Thermomicrobiales</taxon>
        <taxon>environmental samples</taxon>
    </lineage>
</organism>
<gene>
    <name evidence="2" type="ORF">AVDCRST_MAG49-1595</name>
</gene>
<dbReference type="EMBL" id="CADCWG010000098">
    <property type="protein sequence ID" value="CAA9548775.1"/>
    <property type="molecule type" value="Genomic_DNA"/>
</dbReference>
<reference evidence="2" key="1">
    <citation type="submission" date="2020-02" db="EMBL/GenBank/DDBJ databases">
        <authorList>
            <person name="Meier V. D."/>
        </authorList>
    </citation>
    <scope>NUCLEOTIDE SEQUENCE</scope>
    <source>
        <strain evidence="2">AVDCRST_MAG49</strain>
    </source>
</reference>
<dbReference type="AlphaFoldDB" id="A0A6J4UFA7"/>
<accession>A0A6J4UFA7</accession>
<feature type="compositionally biased region" description="Basic and acidic residues" evidence="1">
    <location>
        <begin position="15"/>
        <end position="24"/>
    </location>
</feature>
<evidence type="ECO:0000313" key="2">
    <source>
        <dbReference type="EMBL" id="CAA9548775.1"/>
    </source>
</evidence>
<evidence type="ECO:0000256" key="1">
    <source>
        <dbReference type="SAM" id="MobiDB-lite"/>
    </source>
</evidence>
<protein>
    <submittedName>
        <fullName evidence="2">Uncharacterized protein</fullName>
    </submittedName>
</protein>
<feature type="compositionally biased region" description="Basic residues" evidence="1">
    <location>
        <begin position="176"/>
        <end position="196"/>
    </location>
</feature>
<proteinExistence type="predicted"/>
<name>A0A6J4UFA7_9BACT</name>
<feature type="region of interest" description="Disordered" evidence="1">
    <location>
        <begin position="156"/>
        <end position="196"/>
    </location>
</feature>